<comment type="similarity">
    <text evidence="2">Belongs to the ITPK1 family.</text>
</comment>
<keyword evidence="12" id="KW-1185">Reference proteome</keyword>
<dbReference type="GO" id="GO:0047325">
    <property type="term" value="F:inositol-3,4,5,6-tetrakisphosphate 1-kinase activity"/>
    <property type="evidence" value="ECO:0007669"/>
    <property type="project" value="InterPro"/>
</dbReference>
<evidence type="ECO:0000256" key="1">
    <source>
        <dbReference type="ARBA" id="ARBA00001946"/>
    </source>
</evidence>
<evidence type="ECO:0000256" key="9">
    <source>
        <dbReference type="ARBA" id="ARBA00022842"/>
    </source>
</evidence>
<dbReference type="Pfam" id="PF05770">
    <property type="entry name" value="Ins134_P3_kin"/>
    <property type="match status" value="1"/>
</dbReference>
<evidence type="ECO:0000259" key="10">
    <source>
        <dbReference type="Pfam" id="PF05770"/>
    </source>
</evidence>
<dbReference type="SUPFAM" id="SSF56059">
    <property type="entry name" value="Glutathione synthetase ATP-binding domain-like"/>
    <property type="match status" value="1"/>
</dbReference>
<evidence type="ECO:0000256" key="5">
    <source>
        <dbReference type="ARBA" id="ARBA00022723"/>
    </source>
</evidence>
<reference evidence="11" key="1">
    <citation type="submission" date="2019-06" db="EMBL/GenBank/DDBJ databases">
        <authorList>
            <person name="Zheng W."/>
        </authorList>
    </citation>
    <scope>NUCLEOTIDE SEQUENCE</scope>
    <source>
        <strain evidence="11">QDHG01</strain>
    </source>
</reference>
<dbReference type="GO" id="GO:0052726">
    <property type="term" value="F:inositol-1,3,4-trisphosphate 5-kinase activity"/>
    <property type="evidence" value="ECO:0007669"/>
    <property type="project" value="InterPro"/>
</dbReference>
<evidence type="ECO:0000256" key="7">
    <source>
        <dbReference type="ARBA" id="ARBA00022777"/>
    </source>
</evidence>
<accession>A0A8J8NE20</accession>
<dbReference type="OrthoDB" id="25308at2759"/>
<dbReference type="GO" id="GO:0052725">
    <property type="term" value="F:inositol-1,3,4-trisphosphate 6-kinase activity"/>
    <property type="evidence" value="ECO:0007669"/>
    <property type="project" value="InterPro"/>
</dbReference>
<keyword evidence="6" id="KW-0547">Nucleotide-binding</keyword>
<evidence type="ECO:0000256" key="4">
    <source>
        <dbReference type="ARBA" id="ARBA00022679"/>
    </source>
</evidence>
<proteinExistence type="inferred from homology"/>
<comment type="cofactor">
    <cofactor evidence="1">
        <name>Mg(2+)</name>
        <dbReference type="ChEBI" id="CHEBI:18420"/>
    </cofactor>
</comment>
<sequence>MKTGLLDNDEEFSFIPLNLDQGFDLWGKVDVVVQKLQSIVPVYTSEESQLKIASLLHYLQANKTPIIDSPVDAMVVQNRLLFLRNLKSAVEHLHLKHPDNQDIQRLRCPKFFDFIMPTQHTEESLSHAHAQILLSMELHSLPFPFVIKLLQASRTTHAHSFFVVTTEGGLREALKFEGFQGEHLLIQEWVEHHEQLYKLYCCGPKHFDWVIKTSIPIKLVTSAENGAFFFQTRMKFLPESFTSFTTEQRIPEPIFELITREVGVGYFNLNLFGVDILIEEGSGHVYLIDINYFSSYDGLKRMNVREAFRDLIRSKVPKHGEGSLGGAGEQK</sequence>
<gene>
    <name evidence="11" type="ORF">FGO68_gene5525</name>
</gene>
<protein>
    <recommendedName>
        <fullName evidence="3">inositol-1,3,4-trisphosphate 5/6-kinase</fullName>
        <ecNumber evidence="3">2.7.1.159</ecNumber>
    </recommendedName>
</protein>
<name>A0A8J8NE20_HALGN</name>
<evidence type="ECO:0000256" key="3">
    <source>
        <dbReference type="ARBA" id="ARBA00012017"/>
    </source>
</evidence>
<dbReference type="PANTHER" id="PTHR14217">
    <property type="entry name" value="INOSITOL-TETRAKISPHOSPHATE 1-KINASE"/>
    <property type="match status" value="1"/>
</dbReference>
<dbReference type="EMBL" id="RRYP01019278">
    <property type="protein sequence ID" value="TNV73298.1"/>
    <property type="molecule type" value="Genomic_DNA"/>
</dbReference>
<keyword evidence="5" id="KW-0479">Metal-binding</keyword>
<evidence type="ECO:0000313" key="11">
    <source>
        <dbReference type="EMBL" id="TNV73298.1"/>
    </source>
</evidence>
<keyword evidence="7" id="KW-0418">Kinase</keyword>
<dbReference type="Gene3D" id="3.30.470.20">
    <property type="entry name" value="ATP-grasp fold, B domain"/>
    <property type="match status" value="1"/>
</dbReference>
<comment type="caution">
    <text evidence="11">The sequence shown here is derived from an EMBL/GenBank/DDBJ whole genome shotgun (WGS) entry which is preliminary data.</text>
</comment>
<evidence type="ECO:0000256" key="2">
    <source>
        <dbReference type="ARBA" id="ARBA00009601"/>
    </source>
</evidence>
<dbReference type="GO" id="GO:0005737">
    <property type="term" value="C:cytoplasm"/>
    <property type="evidence" value="ECO:0007669"/>
    <property type="project" value="TreeGrafter"/>
</dbReference>
<evidence type="ECO:0000256" key="6">
    <source>
        <dbReference type="ARBA" id="ARBA00022741"/>
    </source>
</evidence>
<feature type="domain" description="Inositol 1,3,4-trisphosphate 5/6-kinase ATP-grasp" evidence="10">
    <location>
        <begin position="130"/>
        <end position="300"/>
    </location>
</feature>
<dbReference type="AlphaFoldDB" id="A0A8J8NE20"/>
<dbReference type="EC" id="2.7.1.159" evidence="3"/>
<keyword evidence="4" id="KW-0808">Transferase</keyword>
<dbReference type="GO" id="GO:0005524">
    <property type="term" value="F:ATP binding"/>
    <property type="evidence" value="ECO:0007669"/>
    <property type="project" value="UniProtKB-KW"/>
</dbReference>
<dbReference type="GO" id="GO:0000287">
    <property type="term" value="F:magnesium ion binding"/>
    <property type="evidence" value="ECO:0007669"/>
    <property type="project" value="InterPro"/>
</dbReference>
<dbReference type="InterPro" id="IPR040464">
    <property type="entry name" value="InsP(3)kin_ATP-grasp"/>
</dbReference>
<dbReference type="GO" id="GO:0032957">
    <property type="term" value="P:inositol trisphosphate metabolic process"/>
    <property type="evidence" value="ECO:0007669"/>
    <property type="project" value="InterPro"/>
</dbReference>
<evidence type="ECO:0000256" key="8">
    <source>
        <dbReference type="ARBA" id="ARBA00022840"/>
    </source>
</evidence>
<keyword evidence="8" id="KW-0067">ATP-binding</keyword>
<dbReference type="PANTHER" id="PTHR14217:SF1">
    <property type="entry name" value="INOSITOL-TETRAKISPHOSPHATE 1-KINASE"/>
    <property type="match status" value="1"/>
</dbReference>
<dbReference type="InterPro" id="IPR008656">
    <property type="entry name" value="Inositol_tetrakis-P_1-kinase"/>
</dbReference>
<dbReference type="Proteomes" id="UP000785679">
    <property type="component" value="Unassembled WGS sequence"/>
</dbReference>
<evidence type="ECO:0000313" key="12">
    <source>
        <dbReference type="Proteomes" id="UP000785679"/>
    </source>
</evidence>
<keyword evidence="9" id="KW-0460">Magnesium</keyword>
<organism evidence="11 12">
    <name type="scientific">Halteria grandinella</name>
    <dbReference type="NCBI Taxonomy" id="5974"/>
    <lineage>
        <taxon>Eukaryota</taxon>
        <taxon>Sar</taxon>
        <taxon>Alveolata</taxon>
        <taxon>Ciliophora</taxon>
        <taxon>Intramacronucleata</taxon>
        <taxon>Spirotrichea</taxon>
        <taxon>Stichotrichia</taxon>
        <taxon>Sporadotrichida</taxon>
        <taxon>Halteriidae</taxon>
        <taxon>Halteria</taxon>
    </lineage>
</organism>